<reference evidence="1" key="1">
    <citation type="journal article" date="2015" name="Nature">
        <title>Complex archaea that bridge the gap between prokaryotes and eukaryotes.</title>
        <authorList>
            <person name="Spang A."/>
            <person name="Saw J.H."/>
            <person name="Jorgensen S.L."/>
            <person name="Zaremba-Niedzwiedzka K."/>
            <person name="Martijn J."/>
            <person name="Lind A.E."/>
            <person name="van Eijk R."/>
            <person name="Schleper C."/>
            <person name="Guy L."/>
            <person name="Ettema T.J."/>
        </authorList>
    </citation>
    <scope>NUCLEOTIDE SEQUENCE</scope>
</reference>
<protein>
    <submittedName>
        <fullName evidence="1">Uncharacterized protein</fullName>
    </submittedName>
</protein>
<dbReference type="EMBL" id="LAZR01042925">
    <property type="protein sequence ID" value="KKL08318.1"/>
    <property type="molecule type" value="Genomic_DNA"/>
</dbReference>
<accession>A0A0F9D891</accession>
<dbReference type="AlphaFoldDB" id="A0A0F9D891"/>
<gene>
    <name evidence="1" type="ORF">LCGC14_2577070</name>
</gene>
<organism evidence="1">
    <name type="scientific">marine sediment metagenome</name>
    <dbReference type="NCBI Taxonomy" id="412755"/>
    <lineage>
        <taxon>unclassified sequences</taxon>
        <taxon>metagenomes</taxon>
        <taxon>ecological metagenomes</taxon>
    </lineage>
</organism>
<sequence length="62" mass="7179">MDHVLITRSGVVNPDDYRRTISTKELANRAGMAELEYWLKHCMHIGDPPESITYCKTWIAED</sequence>
<comment type="caution">
    <text evidence="1">The sequence shown here is derived from an EMBL/GenBank/DDBJ whole genome shotgun (WGS) entry which is preliminary data.</text>
</comment>
<name>A0A0F9D891_9ZZZZ</name>
<evidence type="ECO:0000313" key="1">
    <source>
        <dbReference type="EMBL" id="KKL08318.1"/>
    </source>
</evidence>
<proteinExistence type="predicted"/>